<dbReference type="STRING" id="27334.A0A0A2K1W6"/>
<dbReference type="GO" id="GO:0004674">
    <property type="term" value="F:protein serine/threonine kinase activity"/>
    <property type="evidence" value="ECO:0007669"/>
    <property type="project" value="UniProtKB-EC"/>
</dbReference>
<accession>A0A0A2K1W6</accession>
<dbReference type="VEuPathDB" id="FungiDB:PEXP_086880"/>
<dbReference type="PROSITE" id="PS50011">
    <property type="entry name" value="PROTEIN_KINASE_DOM"/>
    <property type="match status" value="1"/>
</dbReference>
<name>A0A0A2K1W6_PENEN</name>
<organism evidence="8 9">
    <name type="scientific">Penicillium expansum</name>
    <name type="common">Blue mold rot fungus</name>
    <dbReference type="NCBI Taxonomy" id="27334"/>
    <lineage>
        <taxon>Eukaryota</taxon>
        <taxon>Fungi</taxon>
        <taxon>Dikarya</taxon>
        <taxon>Ascomycota</taxon>
        <taxon>Pezizomycotina</taxon>
        <taxon>Eurotiomycetes</taxon>
        <taxon>Eurotiomycetidae</taxon>
        <taxon>Eurotiales</taxon>
        <taxon>Aspergillaceae</taxon>
        <taxon>Penicillium</taxon>
    </lineage>
</organism>
<dbReference type="SUPFAM" id="SSF56112">
    <property type="entry name" value="Protein kinase-like (PK-like)"/>
    <property type="match status" value="1"/>
</dbReference>
<dbReference type="Proteomes" id="UP000030143">
    <property type="component" value="Unassembled WGS sequence"/>
</dbReference>
<dbReference type="SMART" id="SM00220">
    <property type="entry name" value="S_TKc"/>
    <property type="match status" value="1"/>
</dbReference>
<evidence type="ECO:0000256" key="5">
    <source>
        <dbReference type="ARBA" id="ARBA00022840"/>
    </source>
</evidence>
<keyword evidence="3" id="KW-0547">Nucleotide-binding</keyword>
<dbReference type="EMBL" id="JQFZ01000029">
    <property type="protein sequence ID" value="KGO61682.1"/>
    <property type="molecule type" value="Genomic_DNA"/>
</dbReference>
<evidence type="ECO:0000259" key="7">
    <source>
        <dbReference type="PROSITE" id="PS50011"/>
    </source>
</evidence>
<dbReference type="InterPro" id="IPR011009">
    <property type="entry name" value="Kinase-like_dom_sf"/>
</dbReference>
<dbReference type="PANTHER" id="PTHR43671:SF13">
    <property type="entry name" value="SERINE_THREONINE-PROTEIN KINASE NEK2"/>
    <property type="match status" value="1"/>
</dbReference>
<dbReference type="PANTHER" id="PTHR43671">
    <property type="entry name" value="SERINE/THREONINE-PROTEIN KINASE NEK"/>
    <property type="match status" value="1"/>
</dbReference>
<comment type="caution">
    <text evidence="8">The sequence shown here is derived from an EMBL/GenBank/DDBJ whole genome shotgun (WGS) entry which is preliminary data.</text>
</comment>
<evidence type="ECO:0000256" key="3">
    <source>
        <dbReference type="ARBA" id="ARBA00022741"/>
    </source>
</evidence>
<dbReference type="InterPro" id="IPR000719">
    <property type="entry name" value="Prot_kinase_dom"/>
</dbReference>
<evidence type="ECO:0000256" key="2">
    <source>
        <dbReference type="ARBA" id="ARBA00022679"/>
    </source>
</evidence>
<feature type="region of interest" description="Disordered" evidence="6">
    <location>
        <begin position="451"/>
        <end position="491"/>
    </location>
</feature>
<evidence type="ECO:0000256" key="6">
    <source>
        <dbReference type="SAM" id="MobiDB-lite"/>
    </source>
</evidence>
<dbReference type="Pfam" id="PF00069">
    <property type="entry name" value="Pkinase"/>
    <property type="match status" value="1"/>
</dbReference>
<dbReference type="EC" id="2.7.11.1" evidence="1"/>
<gene>
    <name evidence="8" type="ORF">PEX2_015870</name>
</gene>
<protein>
    <recommendedName>
        <fullName evidence="1">non-specific serine/threonine protein kinase</fullName>
        <ecNumber evidence="1">2.7.11.1</ecNumber>
    </recommendedName>
</protein>
<evidence type="ECO:0000313" key="9">
    <source>
        <dbReference type="Proteomes" id="UP000030143"/>
    </source>
</evidence>
<dbReference type="RefSeq" id="XP_016602380.1">
    <property type="nucleotide sequence ID" value="XM_016738863.1"/>
</dbReference>
<dbReference type="InterPro" id="IPR050660">
    <property type="entry name" value="NEK_Ser/Thr_kinase"/>
</dbReference>
<feature type="region of interest" description="Disordered" evidence="6">
    <location>
        <begin position="357"/>
        <end position="378"/>
    </location>
</feature>
<dbReference type="GeneID" id="27674282"/>
<dbReference type="GO" id="GO:0005524">
    <property type="term" value="F:ATP binding"/>
    <property type="evidence" value="ECO:0007669"/>
    <property type="project" value="UniProtKB-KW"/>
</dbReference>
<feature type="compositionally biased region" description="Low complexity" evidence="6">
    <location>
        <begin position="451"/>
        <end position="461"/>
    </location>
</feature>
<evidence type="ECO:0000256" key="1">
    <source>
        <dbReference type="ARBA" id="ARBA00012513"/>
    </source>
</evidence>
<keyword evidence="9" id="KW-1185">Reference proteome</keyword>
<dbReference type="Gene3D" id="1.10.510.10">
    <property type="entry name" value="Transferase(Phosphotransferase) domain 1"/>
    <property type="match status" value="1"/>
</dbReference>
<evidence type="ECO:0000313" key="8">
    <source>
        <dbReference type="EMBL" id="KGO61682.1"/>
    </source>
</evidence>
<reference evidence="8 9" key="1">
    <citation type="journal article" date="2015" name="Mol. Plant Microbe Interact.">
        <title>Genome, transcriptome, and functional analyses of Penicillium expansum provide new insights into secondary metabolism and pathogenicity.</title>
        <authorList>
            <person name="Ballester A.R."/>
            <person name="Marcet-Houben M."/>
            <person name="Levin E."/>
            <person name="Sela N."/>
            <person name="Selma-Lazaro C."/>
            <person name="Carmona L."/>
            <person name="Wisniewski M."/>
            <person name="Droby S."/>
            <person name="Gonzalez-Candelas L."/>
            <person name="Gabaldon T."/>
        </authorList>
    </citation>
    <scope>NUCLEOTIDE SEQUENCE [LARGE SCALE GENOMIC DNA]</scope>
    <source>
        <strain evidence="8 9">MD-8</strain>
    </source>
</reference>
<proteinExistence type="predicted"/>
<evidence type="ECO:0000256" key="4">
    <source>
        <dbReference type="ARBA" id="ARBA00022777"/>
    </source>
</evidence>
<dbReference type="PROSITE" id="PS00108">
    <property type="entry name" value="PROTEIN_KINASE_ST"/>
    <property type="match status" value="1"/>
</dbReference>
<dbReference type="CDD" id="cd14014">
    <property type="entry name" value="STKc_PknB_like"/>
    <property type="match status" value="1"/>
</dbReference>
<dbReference type="HOGENOM" id="CLU_555607_0_0_1"/>
<feature type="compositionally biased region" description="Polar residues" evidence="6">
    <location>
        <begin position="462"/>
        <end position="472"/>
    </location>
</feature>
<dbReference type="AlphaFoldDB" id="A0A0A2K1W6"/>
<keyword evidence="5" id="KW-0067">ATP-binding</keyword>
<dbReference type="InterPro" id="IPR008271">
    <property type="entry name" value="Ser/Thr_kinase_AS"/>
</dbReference>
<keyword evidence="2" id="KW-0808">Transferase</keyword>
<feature type="domain" description="Protein kinase" evidence="7">
    <location>
        <begin position="44"/>
        <end position="311"/>
    </location>
</feature>
<keyword evidence="4" id="KW-0418">Kinase</keyword>
<sequence length="491" mass="55202">MARISDLIRDSKLETQFHAGCTVHTFQEPDPNSGWRLVTRLKYWHHKQDIGFGGFSRVYLEKCIGGGRQDGAVRAVKQISINTRDKIDYNRELEAIAKFSHPRYKTRFVKSFGWYEGPNQLFVAMEYLEIGDLATYLDRRPPTSPLLENEAQQIAYQILDGLNMMHRHEFAHRDLKPHNILIKRHPPGDWWIKLADFGLAKRDEGSHGYSSTLKGTHGYIAPELWKFIDRGTDYASDIWALGAVTHEILTKKPAFANNGLLSVYRNQQRFPDTMLIDAGVSQMGVDFVVALMRLFPNDRLSTAAAMSNPWIQSQIPQPVMPTIIIEDELRAPSIASTITEEFASWNTNPKALSDILDSKPRSTTTKVPIDNTPQQTNTTQETWKYSSQYSSPQIPQPTVSTRIIAGEPRALSLASTMTEELASWKTIPEAHEDIQQSRPNSTATVVLVNNTPEQTTTPQETGLNSSGQTTLRAVSGNEAATSKPLPSTLRR</sequence>